<dbReference type="EMBL" id="QRHL01000003">
    <property type="protein sequence ID" value="RHF73812.1"/>
    <property type="molecule type" value="Genomic_DNA"/>
</dbReference>
<evidence type="ECO:0000256" key="4">
    <source>
        <dbReference type="ARBA" id="ARBA00022563"/>
    </source>
</evidence>
<dbReference type="InterPro" id="IPR001796">
    <property type="entry name" value="DHFR_dom"/>
</dbReference>
<evidence type="ECO:0000256" key="3">
    <source>
        <dbReference type="ARBA" id="ARBA00012856"/>
    </source>
</evidence>
<dbReference type="Pfam" id="PF00186">
    <property type="entry name" value="DHFR_1"/>
    <property type="match status" value="1"/>
</dbReference>
<evidence type="ECO:0000256" key="1">
    <source>
        <dbReference type="ARBA" id="ARBA00004903"/>
    </source>
</evidence>
<comment type="caution">
    <text evidence="8">The sequence shown here is derived from an EMBL/GenBank/DDBJ whole genome shotgun (WGS) entry which is preliminary data.</text>
</comment>
<dbReference type="InterPro" id="IPR012259">
    <property type="entry name" value="DHFR"/>
</dbReference>
<protein>
    <recommendedName>
        <fullName evidence="3">dihydrofolate reductase</fullName>
        <ecNumber evidence="3">1.5.1.3</ecNumber>
    </recommendedName>
</protein>
<dbReference type="GO" id="GO:0004146">
    <property type="term" value="F:dihydrofolate reductase activity"/>
    <property type="evidence" value="ECO:0007669"/>
    <property type="project" value="UniProtKB-EC"/>
</dbReference>
<keyword evidence="5" id="KW-0521">NADP</keyword>
<sequence length="161" mass="18717">MSKPEINMIVCVAENNLIGDKNPTGNGLLWHSKEELAYYKERTIGNVVIFGKNTAKYVPLELMKKNRDVIVISSKDSFYEIVERYKDTDKKIFICGGATVYKAYLEKYPLDNIYISKLKSHIEVTIPNNPLYFPNVEEFGYSVVEVKEYQDFTAYTYKKKR</sequence>
<feature type="domain" description="DHFR" evidence="7">
    <location>
        <begin position="5"/>
        <end position="161"/>
    </location>
</feature>
<dbReference type="PANTHER" id="PTHR48069">
    <property type="entry name" value="DIHYDROFOLATE REDUCTASE"/>
    <property type="match status" value="1"/>
</dbReference>
<keyword evidence="6" id="KW-0560">Oxidoreductase</keyword>
<dbReference type="UniPathway" id="UPA00077">
    <property type="reaction ID" value="UER00158"/>
</dbReference>
<reference evidence="8 9" key="1">
    <citation type="submission" date="2018-08" db="EMBL/GenBank/DDBJ databases">
        <title>A genome reference for cultivated species of the human gut microbiota.</title>
        <authorList>
            <person name="Zou Y."/>
            <person name="Xue W."/>
            <person name="Luo G."/>
        </authorList>
    </citation>
    <scope>NUCLEOTIDE SEQUENCE [LARGE SCALE GENOMIC DNA]</scope>
    <source>
        <strain evidence="8 9">AM25-1</strain>
    </source>
</reference>
<dbReference type="Gene3D" id="3.40.430.10">
    <property type="entry name" value="Dihydrofolate Reductase, subunit A"/>
    <property type="match status" value="1"/>
</dbReference>
<evidence type="ECO:0000259" key="7">
    <source>
        <dbReference type="PROSITE" id="PS51330"/>
    </source>
</evidence>
<evidence type="ECO:0000256" key="6">
    <source>
        <dbReference type="ARBA" id="ARBA00023002"/>
    </source>
</evidence>
<dbReference type="GO" id="GO:0046655">
    <property type="term" value="P:folic acid metabolic process"/>
    <property type="evidence" value="ECO:0007669"/>
    <property type="project" value="TreeGrafter"/>
</dbReference>
<gene>
    <name evidence="8" type="ORF">DW663_03230</name>
</gene>
<evidence type="ECO:0000256" key="2">
    <source>
        <dbReference type="ARBA" id="ARBA00009539"/>
    </source>
</evidence>
<dbReference type="SUPFAM" id="SSF53597">
    <property type="entry name" value="Dihydrofolate reductase-like"/>
    <property type="match status" value="1"/>
</dbReference>
<name>A0A414PZL5_FUSMR</name>
<dbReference type="GO" id="GO:0005829">
    <property type="term" value="C:cytosol"/>
    <property type="evidence" value="ECO:0007669"/>
    <property type="project" value="TreeGrafter"/>
</dbReference>
<evidence type="ECO:0000256" key="5">
    <source>
        <dbReference type="ARBA" id="ARBA00022857"/>
    </source>
</evidence>
<comment type="pathway">
    <text evidence="1">Cofactor biosynthesis; tetrahydrofolate biosynthesis; 5,6,7,8-tetrahydrofolate from 7,8-dihydrofolate: step 1/1.</text>
</comment>
<dbReference type="PRINTS" id="PR00070">
    <property type="entry name" value="DHFR"/>
</dbReference>
<dbReference type="EC" id="1.5.1.3" evidence="3"/>
<dbReference type="PROSITE" id="PS51330">
    <property type="entry name" value="DHFR_2"/>
    <property type="match status" value="1"/>
</dbReference>
<dbReference type="GO" id="GO:0046654">
    <property type="term" value="P:tetrahydrofolate biosynthetic process"/>
    <property type="evidence" value="ECO:0007669"/>
    <property type="project" value="UniProtKB-UniPathway"/>
</dbReference>
<dbReference type="GO" id="GO:0046452">
    <property type="term" value="P:dihydrofolate metabolic process"/>
    <property type="evidence" value="ECO:0007669"/>
    <property type="project" value="TreeGrafter"/>
</dbReference>
<dbReference type="AlphaFoldDB" id="A0A414PZL5"/>
<accession>A0A414PZL5</accession>
<proteinExistence type="inferred from homology"/>
<dbReference type="GO" id="GO:0006730">
    <property type="term" value="P:one-carbon metabolic process"/>
    <property type="evidence" value="ECO:0007669"/>
    <property type="project" value="UniProtKB-KW"/>
</dbReference>
<dbReference type="CDD" id="cd00209">
    <property type="entry name" value="DHFR"/>
    <property type="match status" value="1"/>
</dbReference>
<dbReference type="GeneID" id="62762938"/>
<evidence type="ECO:0000313" key="8">
    <source>
        <dbReference type="EMBL" id="RHF73812.1"/>
    </source>
</evidence>
<comment type="similarity">
    <text evidence="2">Belongs to the dihydrofolate reductase family.</text>
</comment>
<keyword evidence="4" id="KW-0554">One-carbon metabolism</keyword>
<dbReference type="PANTHER" id="PTHR48069:SF3">
    <property type="entry name" value="DIHYDROFOLATE REDUCTASE"/>
    <property type="match status" value="1"/>
</dbReference>
<dbReference type="Proteomes" id="UP000284676">
    <property type="component" value="Unassembled WGS sequence"/>
</dbReference>
<dbReference type="RefSeq" id="WP_005883821.1">
    <property type="nucleotide sequence ID" value="NZ_CABMMQ010000001.1"/>
</dbReference>
<organism evidence="8 9">
    <name type="scientific">Fusobacterium mortiferum</name>
    <dbReference type="NCBI Taxonomy" id="850"/>
    <lineage>
        <taxon>Bacteria</taxon>
        <taxon>Fusobacteriati</taxon>
        <taxon>Fusobacteriota</taxon>
        <taxon>Fusobacteriia</taxon>
        <taxon>Fusobacteriales</taxon>
        <taxon>Fusobacteriaceae</taxon>
        <taxon>Fusobacterium</taxon>
    </lineage>
</organism>
<dbReference type="GO" id="GO:0050661">
    <property type="term" value="F:NADP binding"/>
    <property type="evidence" value="ECO:0007669"/>
    <property type="project" value="InterPro"/>
</dbReference>
<dbReference type="InterPro" id="IPR024072">
    <property type="entry name" value="DHFR-like_dom_sf"/>
</dbReference>
<evidence type="ECO:0000313" key="9">
    <source>
        <dbReference type="Proteomes" id="UP000284676"/>
    </source>
</evidence>